<gene>
    <name evidence="1" type="ORF">PUNSTDRAFT_139121</name>
</gene>
<sequence>MEGHNPHCACSACCFFKNSHRCIDRYEFDGGFSETSRNSPTRPSHIATPVPDVAYPGGYASISPPNGGFPTFNAHEQRPASEPYPSQFVNPSHPTTAYYSMPQTTAAIPAREMAIPRPQNLSDFTYAPAADNFALPYQYPVTSAWPTEAVNPQQLQLSTPMYPEAPEWVSGSYTRPQDSVPFTVPQAPMSTAGFLGTPRLAHICEYCRKPFNRVRDRKRHEAERKDQLVKHRREKHFVVPYAPAPSSYYPLPSPPPFS</sequence>
<dbReference type="KEGG" id="psq:PUNSTDRAFT_139121"/>
<reference evidence="2" key="1">
    <citation type="journal article" date="2012" name="Science">
        <title>The Paleozoic origin of enzymatic lignin decomposition reconstructed from 31 fungal genomes.</title>
        <authorList>
            <person name="Floudas D."/>
            <person name="Binder M."/>
            <person name="Riley R."/>
            <person name="Barry K."/>
            <person name="Blanchette R.A."/>
            <person name="Henrissat B."/>
            <person name="Martinez A.T."/>
            <person name="Otillar R."/>
            <person name="Spatafora J.W."/>
            <person name="Yadav J.S."/>
            <person name="Aerts A."/>
            <person name="Benoit I."/>
            <person name="Boyd A."/>
            <person name="Carlson A."/>
            <person name="Copeland A."/>
            <person name="Coutinho P.M."/>
            <person name="de Vries R.P."/>
            <person name="Ferreira P."/>
            <person name="Findley K."/>
            <person name="Foster B."/>
            <person name="Gaskell J."/>
            <person name="Glotzer D."/>
            <person name="Gorecki P."/>
            <person name="Heitman J."/>
            <person name="Hesse C."/>
            <person name="Hori C."/>
            <person name="Igarashi K."/>
            <person name="Jurgens J.A."/>
            <person name="Kallen N."/>
            <person name="Kersten P."/>
            <person name="Kohler A."/>
            <person name="Kuees U."/>
            <person name="Kumar T.K.A."/>
            <person name="Kuo A."/>
            <person name="LaButti K."/>
            <person name="Larrondo L.F."/>
            <person name="Lindquist E."/>
            <person name="Ling A."/>
            <person name="Lombard V."/>
            <person name="Lucas S."/>
            <person name="Lundell T."/>
            <person name="Martin R."/>
            <person name="McLaughlin D.J."/>
            <person name="Morgenstern I."/>
            <person name="Morin E."/>
            <person name="Murat C."/>
            <person name="Nagy L.G."/>
            <person name="Nolan M."/>
            <person name="Ohm R.A."/>
            <person name="Patyshakuliyeva A."/>
            <person name="Rokas A."/>
            <person name="Ruiz-Duenas F.J."/>
            <person name="Sabat G."/>
            <person name="Salamov A."/>
            <person name="Samejima M."/>
            <person name="Schmutz J."/>
            <person name="Slot J.C."/>
            <person name="St John F."/>
            <person name="Stenlid J."/>
            <person name="Sun H."/>
            <person name="Sun S."/>
            <person name="Syed K."/>
            <person name="Tsang A."/>
            <person name="Wiebenga A."/>
            <person name="Young D."/>
            <person name="Pisabarro A."/>
            <person name="Eastwood D.C."/>
            <person name="Martin F."/>
            <person name="Cullen D."/>
            <person name="Grigoriev I.V."/>
            <person name="Hibbett D.S."/>
        </authorList>
    </citation>
    <scope>NUCLEOTIDE SEQUENCE [LARGE SCALE GENOMIC DNA]</scope>
    <source>
        <strain evidence="2">HHB-11173 SS5</strain>
    </source>
</reference>
<organism evidence="1 2">
    <name type="scientific">Punctularia strigosozonata (strain HHB-11173)</name>
    <name type="common">White-rot fungus</name>
    <dbReference type="NCBI Taxonomy" id="741275"/>
    <lineage>
        <taxon>Eukaryota</taxon>
        <taxon>Fungi</taxon>
        <taxon>Dikarya</taxon>
        <taxon>Basidiomycota</taxon>
        <taxon>Agaricomycotina</taxon>
        <taxon>Agaricomycetes</taxon>
        <taxon>Corticiales</taxon>
        <taxon>Punctulariaceae</taxon>
        <taxon>Punctularia</taxon>
    </lineage>
</organism>
<evidence type="ECO:0000313" key="2">
    <source>
        <dbReference type="Proteomes" id="UP000054196"/>
    </source>
</evidence>
<dbReference type="EMBL" id="JH687558">
    <property type="protein sequence ID" value="EIN03816.1"/>
    <property type="molecule type" value="Genomic_DNA"/>
</dbReference>
<evidence type="ECO:0000313" key="1">
    <source>
        <dbReference type="EMBL" id="EIN03816.1"/>
    </source>
</evidence>
<dbReference type="AlphaFoldDB" id="R7S3L9"/>
<dbReference type="HOGENOM" id="CLU_1078264_0_0_1"/>
<protein>
    <submittedName>
        <fullName evidence="1">Uncharacterized protein</fullName>
    </submittedName>
</protein>
<dbReference type="Proteomes" id="UP000054196">
    <property type="component" value="Unassembled WGS sequence"/>
</dbReference>
<name>R7S3L9_PUNST</name>
<dbReference type="GeneID" id="18880242"/>
<dbReference type="RefSeq" id="XP_007388874.1">
    <property type="nucleotide sequence ID" value="XM_007388812.1"/>
</dbReference>
<accession>R7S3L9</accession>
<keyword evidence="2" id="KW-1185">Reference proteome</keyword>
<proteinExistence type="predicted"/>